<reference evidence="3" key="1">
    <citation type="submission" date="2016-10" db="EMBL/GenBank/DDBJ databases">
        <authorList>
            <person name="Varghese N."/>
            <person name="Submissions S."/>
        </authorList>
    </citation>
    <scope>NUCLEOTIDE SEQUENCE [LARGE SCALE GENOMIC DNA]</scope>
    <source>
        <strain evidence="3">ATCC 25963</strain>
    </source>
</reference>
<accession>A0A1I1YRI7</accession>
<dbReference type="AlphaFoldDB" id="A0A1I1YRI7"/>
<evidence type="ECO:0000313" key="2">
    <source>
        <dbReference type="EMBL" id="SFE22091.1"/>
    </source>
</evidence>
<evidence type="ECO:0000256" key="1">
    <source>
        <dbReference type="SAM" id="MobiDB-lite"/>
    </source>
</evidence>
<proteinExistence type="predicted"/>
<dbReference type="EMBL" id="FOMX01000010">
    <property type="protein sequence ID" value="SFE22091.1"/>
    <property type="molecule type" value="Genomic_DNA"/>
</dbReference>
<name>A0A1I1YRI7_9BACT</name>
<keyword evidence="3" id="KW-1185">Reference proteome</keyword>
<feature type="compositionally biased region" description="Low complexity" evidence="1">
    <location>
        <begin position="360"/>
        <end position="409"/>
    </location>
</feature>
<organism evidence="2 3">
    <name type="scientific">Nannocystis exedens</name>
    <dbReference type="NCBI Taxonomy" id="54"/>
    <lineage>
        <taxon>Bacteria</taxon>
        <taxon>Pseudomonadati</taxon>
        <taxon>Myxococcota</taxon>
        <taxon>Polyangia</taxon>
        <taxon>Nannocystales</taxon>
        <taxon>Nannocystaceae</taxon>
        <taxon>Nannocystis</taxon>
    </lineage>
</organism>
<sequence>MFHLFTALIPFSLLFAVDVDPELGQFTIRPVPRVPGSSALAGGEPEPSSAWDKPPHRHTVYLNFDGALLKSGPNAGVNAAEGAVQCQVGELEYPAFSGTEEERLAIVEVFETAVAPFGIRVVHEQRPPKHLPYSQVMFGGLPSLLDAPGGSSVACSTDCGDAQWRETGFVFTDAYPGMALLLGQAALKVAGHAWGLDMLADYEFIMNGLVSEQPRAWSDQCVESDDSFGKPYCAHVHDEFCGEGSGMQNDTAELLAMFGPNSVDDVPPTVHLLSPLDGAVLAPGQEFTVEAEVTDNFDGAGWRLMIPEAGQELPAYKRETEWVLTPPKGKYTIRVEALDHDGNVGYDEATIYVGVEPDGETTGDTPDTSTTGGDTGDTTGDTTGEPTGDPDPTTGAPTSTTGGSGTTSDGDGDGLPEAPDSQEGCACNGSQGAGHGSLGMLLLLSLAHRGRRSRRS</sequence>
<dbReference type="OrthoDB" id="9801549at2"/>
<dbReference type="RefSeq" id="WP_096328341.1">
    <property type="nucleotide sequence ID" value="NZ_FOMX01000010.1"/>
</dbReference>
<dbReference type="Proteomes" id="UP000199400">
    <property type="component" value="Unassembled WGS sequence"/>
</dbReference>
<dbReference type="Gene3D" id="2.60.40.10">
    <property type="entry name" value="Immunoglobulins"/>
    <property type="match status" value="1"/>
</dbReference>
<evidence type="ECO:0008006" key="4">
    <source>
        <dbReference type="Google" id="ProtNLM"/>
    </source>
</evidence>
<gene>
    <name evidence="2" type="ORF">SAMN02745121_03487</name>
</gene>
<dbReference type="InterPro" id="IPR013783">
    <property type="entry name" value="Ig-like_fold"/>
</dbReference>
<feature type="region of interest" description="Disordered" evidence="1">
    <location>
        <begin position="355"/>
        <end position="436"/>
    </location>
</feature>
<evidence type="ECO:0000313" key="3">
    <source>
        <dbReference type="Proteomes" id="UP000199400"/>
    </source>
</evidence>
<protein>
    <recommendedName>
        <fullName evidence="4">MYXO-CTERM domain-containing protein</fullName>
    </recommendedName>
</protein>